<protein>
    <submittedName>
        <fullName evidence="4">CHAT domain-containing protein</fullName>
    </submittedName>
</protein>
<dbReference type="PANTHER" id="PTHR10098:SF108">
    <property type="entry name" value="TETRATRICOPEPTIDE REPEAT PROTEIN 28"/>
    <property type="match status" value="1"/>
</dbReference>
<gene>
    <name evidence="4" type="ORF">MHY01S_30550</name>
</gene>
<dbReference type="OrthoDB" id="9761935at2"/>
<feature type="coiled-coil region" evidence="2">
    <location>
        <begin position="530"/>
        <end position="594"/>
    </location>
</feature>
<dbReference type="AlphaFoldDB" id="A0A511R5J5"/>
<dbReference type="EMBL" id="BJXL01000142">
    <property type="protein sequence ID" value="GEM84889.1"/>
    <property type="molecule type" value="Genomic_DNA"/>
</dbReference>
<keyword evidence="1" id="KW-0802">TPR repeat</keyword>
<sequence length="948" mass="104687">MNTTDLARYLMDEPDPAKRQARLQQTMPAIELIEILKAEVDRQKDVDTARALLAGERAVEAAAHVQDARARPLALWAYAVGLTVRGNFAESIPVYEEARKGLQSLGYEEDATRAGMRQIQALAVMGDMSGALALAEETREAFMGLGLFRDAALVSINIGIIHYRAGRMLEAESAIKNALEQLSRVGDVVGQGKAHGNLALIYEAQDRYREAVAHYQTALDIFRTHNLTEDFIGNSVNLALLYRKEGRLNQALDLLSRVRAMYGRLNGNPNAAFAQLEEARIHLDLNLLSEARKLSQELVEVFAARGMQMEQAEALTTLGGAQAKQGRLEEARQTLERAREGWLSLQNAIQAALVDVSVASLFLESGRQGQMAALEQAVLISGRAIEALSEVPSAKALGLSVMAEALLELGNRPEAKRYLEEAASLAVGLGIPDLTIRIERLRGQMALLENRTQAAELHFKRAIERLEGVRASLSVDEFKSAYLGDKLEVYGDLVDLLLDTKHPREAFEYAERAKSRALVDLLARGGESPRSSADPEVERLQQELAQARQELNQHFLAVEAEATAGIRGSNWEKMLALEEQVTQLIRELERLQPEIVLIEQVQELRLHELQQTLEPGTILLEYFHTREGLMAFVVDGDRVEAVRGLGTLEQVQQHVEQLEFFLSRVAQGGMMLKIYGEEALKRSVDDQLHALYQLLIEPLPLQLSGQPLIIVPHGILHAVPFAALYDGEQYLLDRAELSLSPSAAVYALCRKRIRHDPGSLVAFGVPIENIPQATLEVEQISQIAQTPHKFVGEAATLQNFFAAAPQAEVLHIATHGAFRPDNPMFSGLRMADGWLAARDLYNLRLGAELVVLSACETGLAKQTSGDELMGLARGFLYAGAPCLIASLWPVRDDATARFMTTFYTNLRAGMSVATALREAQLVLRQEYPNPYFWSAFTATGDSHRTVNI</sequence>
<dbReference type="Gene3D" id="1.25.40.10">
    <property type="entry name" value="Tetratricopeptide repeat domain"/>
    <property type="match status" value="3"/>
</dbReference>
<dbReference type="InterPro" id="IPR019734">
    <property type="entry name" value="TPR_rpt"/>
</dbReference>
<feature type="coiled-coil region" evidence="2">
    <location>
        <begin position="431"/>
        <end position="458"/>
    </location>
</feature>
<dbReference type="SUPFAM" id="SSF48452">
    <property type="entry name" value="TPR-like"/>
    <property type="match status" value="3"/>
</dbReference>
<dbReference type="InterPro" id="IPR024983">
    <property type="entry name" value="CHAT_dom"/>
</dbReference>
<accession>A0A511R5J5</accession>
<dbReference type="Proteomes" id="UP000321197">
    <property type="component" value="Unassembled WGS sequence"/>
</dbReference>
<evidence type="ECO:0000313" key="5">
    <source>
        <dbReference type="Proteomes" id="UP000321197"/>
    </source>
</evidence>
<evidence type="ECO:0000256" key="2">
    <source>
        <dbReference type="SAM" id="Coils"/>
    </source>
</evidence>
<dbReference type="RefSeq" id="WP_119340261.1">
    <property type="nucleotide sequence ID" value="NZ_BJXL01000142.1"/>
</dbReference>
<name>A0A511R5J5_9DEIN</name>
<keyword evidence="2" id="KW-0175">Coiled coil</keyword>
<dbReference type="Pfam" id="PF12770">
    <property type="entry name" value="CHAT"/>
    <property type="match status" value="1"/>
</dbReference>
<organism evidence="4 5">
    <name type="scientific">Meiothermus hypogaeus NBRC 106114</name>
    <dbReference type="NCBI Taxonomy" id="1227553"/>
    <lineage>
        <taxon>Bacteria</taxon>
        <taxon>Thermotogati</taxon>
        <taxon>Deinococcota</taxon>
        <taxon>Deinococci</taxon>
        <taxon>Thermales</taxon>
        <taxon>Thermaceae</taxon>
        <taxon>Meiothermus</taxon>
    </lineage>
</organism>
<dbReference type="Pfam" id="PF13424">
    <property type="entry name" value="TPR_12"/>
    <property type="match status" value="1"/>
</dbReference>
<evidence type="ECO:0000256" key="1">
    <source>
        <dbReference type="PROSITE-ProRule" id="PRU00339"/>
    </source>
</evidence>
<proteinExistence type="predicted"/>
<dbReference type="SMART" id="SM00028">
    <property type="entry name" value="TPR"/>
    <property type="match status" value="6"/>
</dbReference>
<dbReference type="InterPro" id="IPR011990">
    <property type="entry name" value="TPR-like_helical_dom_sf"/>
</dbReference>
<evidence type="ECO:0000313" key="4">
    <source>
        <dbReference type="EMBL" id="GEM84889.1"/>
    </source>
</evidence>
<dbReference type="PANTHER" id="PTHR10098">
    <property type="entry name" value="RAPSYN-RELATED"/>
    <property type="match status" value="1"/>
</dbReference>
<evidence type="ECO:0000259" key="3">
    <source>
        <dbReference type="Pfam" id="PF12770"/>
    </source>
</evidence>
<dbReference type="PROSITE" id="PS50005">
    <property type="entry name" value="TPR"/>
    <property type="match status" value="1"/>
</dbReference>
<reference evidence="4 5" key="1">
    <citation type="submission" date="2019-07" db="EMBL/GenBank/DDBJ databases">
        <title>Whole genome shotgun sequence of Meiothermus hypogaeus NBRC 106114.</title>
        <authorList>
            <person name="Hosoyama A."/>
            <person name="Uohara A."/>
            <person name="Ohji S."/>
            <person name="Ichikawa N."/>
        </authorList>
    </citation>
    <scope>NUCLEOTIDE SEQUENCE [LARGE SCALE GENOMIC DNA]</scope>
    <source>
        <strain evidence="4 5">NBRC 106114</strain>
    </source>
</reference>
<feature type="repeat" description="TPR" evidence="1">
    <location>
        <begin position="192"/>
        <end position="225"/>
    </location>
</feature>
<comment type="caution">
    <text evidence="4">The sequence shown here is derived from an EMBL/GenBank/DDBJ whole genome shotgun (WGS) entry which is preliminary data.</text>
</comment>
<feature type="domain" description="CHAT" evidence="3">
    <location>
        <begin position="687"/>
        <end position="941"/>
    </location>
</feature>